<dbReference type="EMBL" id="RBLJ01000001">
    <property type="protein sequence ID" value="RKS66529.1"/>
    <property type="molecule type" value="Genomic_DNA"/>
</dbReference>
<evidence type="ECO:0000313" key="2">
    <source>
        <dbReference type="Proteomes" id="UP000280955"/>
    </source>
</evidence>
<dbReference type="Proteomes" id="UP000280955">
    <property type="component" value="Unassembled WGS sequence"/>
</dbReference>
<protein>
    <recommendedName>
        <fullName evidence="3">Shiga toxin A subunit</fullName>
    </recommendedName>
</protein>
<gene>
    <name evidence="1" type="ORF">BDD30_0840</name>
</gene>
<accession>A0ABX9SSW0</accession>
<name>A0ABX9SSW0_9GAMM</name>
<proteinExistence type="predicted"/>
<organism evidence="1 2">
    <name type="scientific">Photorhabdus asymbiotica</name>
    <dbReference type="NCBI Taxonomy" id="291112"/>
    <lineage>
        <taxon>Bacteria</taxon>
        <taxon>Pseudomonadati</taxon>
        <taxon>Pseudomonadota</taxon>
        <taxon>Gammaproteobacteria</taxon>
        <taxon>Enterobacterales</taxon>
        <taxon>Morganellaceae</taxon>
        <taxon>Photorhabdus</taxon>
    </lineage>
</organism>
<evidence type="ECO:0008006" key="3">
    <source>
        <dbReference type="Google" id="ProtNLM"/>
    </source>
</evidence>
<sequence length="148" mass="17705">MILRLFSYILLFFSFNLYAENEFCIQTSGYIEMNMRDKMINDFNMNSQDIDLKRTKIELLSDVEVNNIFASELARKEVEKDKLRDSSIRLRYEDYYENYTEYNPHNLIVKFTYFDKKGKVNVFIASTIVNDIECSVLFNGYLIANREF</sequence>
<reference evidence="1 2" key="1">
    <citation type="submission" date="2018-10" db="EMBL/GenBank/DDBJ databases">
        <title>Genomic Encyclopedia of Archaeal and Bacterial Type Strains, Phase II (KMG-II): from individual species to whole genera.</title>
        <authorList>
            <person name="Goeker M."/>
        </authorList>
    </citation>
    <scope>NUCLEOTIDE SEQUENCE [LARGE SCALE GENOMIC DNA]</scope>
    <source>
        <strain evidence="1 2">DSM 15149</strain>
    </source>
</reference>
<dbReference type="RefSeq" id="WP_015833584.1">
    <property type="nucleotide sequence ID" value="NC_012962.1"/>
</dbReference>
<keyword evidence="2" id="KW-1185">Reference proteome</keyword>
<evidence type="ECO:0000313" key="1">
    <source>
        <dbReference type="EMBL" id="RKS66529.1"/>
    </source>
</evidence>
<comment type="caution">
    <text evidence="1">The sequence shown here is derived from an EMBL/GenBank/DDBJ whole genome shotgun (WGS) entry which is preliminary data.</text>
</comment>